<gene>
    <name evidence="1" type="ORF">DU508_17120</name>
</gene>
<keyword evidence="2" id="KW-1185">Reference proteome</keyword>
<evidence type="ECO:0000313" key="1">
    <source>
        <dbReference type="EMBL" id="RDC55294.1"/>
    </source>
</evidence>
<dbReference type="AlphaFoldDB" id="A0A369PRY7"/>
<evidence type="ECO:0000313" key="2">
    <source>
        <dbReference type="Proteomes" id="UP000253961"/>
    </source>
</evidence>
<accession>A0A369PRY7</accession>
<proteinExistence type="predicted"/>
<dbReference type="Proteomes" id="UP000253961">
    <property type="component" value="Unassembled WGS sequence"/>
</dbReference>
<reference evidence="1 2" key="1">
    <citation type="submission" date="2018-07" db="EMBL/GenBank/DDBJ databases">
        <title>Pedobacter sp. nov., isolated from soil.</title>
        <authorList>
            <person name="Zhou L.Y."/>
            <person name="Du Z.J."/>
        </authorList>
    </citation>
    <scope>NUCLEOTIDE SEQUENCE [LARGE SCALE GENOMIC DNA]</scope>
    <source>
        <strain evidence="1 2">JDX94</strain>
    </source>
</reference>
<sequence length="413" mass="46352">MLAETHFIINNEQAMKQWFFIPIMLLAGIQASCQQKELFDMVAYTAPKGWQKSVKPGTLSFTKETPKGFCIITLYKGVEAGIDAQTNFDISWQSLMQETLGTGKATMQPGSTDNGWESRIGSAPFEKNGIKGAAILISSSKNGKLINISSMTNTDAFQKEMETFFGSLVLKGEATKANDLGPDNIQRKNTAAADKSTGKPELWMNRRIATSIYANPKTLDDLYLIYPNGDYFPNVPYEGLINVNRSFQPESWGKFTMQGNKGKFKNKYDEIAVTKKSDIQMEKDGYSYGFYKFLPVDGLRIEGAYTHVSSDWGKDPKLNYLSDPGCQFVIHFKKDGTFDDKGIFSTNKNNCIGGKGTYSIEDFTITFRYNDGRVVYRLFTAPPTRNPATYNEAYYIGHTAYYKKNNNLPYGGR</sequence>
<dbReference type="EMBL" id="QPKV01000007">
    <property type="protein sequence ID" value="RDC55294.1"/>
    <property type="molecule type" value="Genomic_DNA"/>
</dbReference>
<comment type="caution">
    <text evidence="1">The sequence shown here is derived from an EMBL/GenBank/DDBJ whole genome shotgun (WGS) entry which is preliminary data.</text>
</comment>
<protein>
    <submittedName>
        <fullName evidence="1">Uncharacterized protein</fullName>
    </submittedName>
</protein>
<organism evidence="1 2">
    <name type="scientific">Pedobacter chinensis</name>
    <dbReference type="NCBI Taxonomy" id="2282421"/>
    <lineage>
        <taxon>Bacteria</taxon>
        <taxon>Pseudomonadati</taxon>
        <taxon>Bacteroidota</taxon>
        <taxon>Sphingobacteriia</taxon>
        <taxon>Sphingobacteriales</taxon>
        <taxon>Sphingobacteriaceae</taxon>
        <taxon>Pedobacter</taxon>
    </lineage>
</organism>
<name>A0A369PRY7_9SPHI</name>